<dbReference type="Proteomes" id="UP000537825">
    <property type="component" value="Unassembled WGS sequence"/>
</dbReference>
<organism evidence="2 3">
    <name type="scientific">Corallococcus exiguus</name>
    <dbReference type="NCBI Taxonomy" id="83462"/>
    <lineage>
        <taxon>Bacteria</taxon>
        <taxon>Pseudomonadati</taxon>
        <taxon>Myxococcota</taxon>
        <taxon>Myxococcia</taxon>
        <taxon>Myxococcales</taxon>
        <taxon>Cystobacterineae</taxon>
        <taxon>Myxococcaceae</taxon>
        <taxon>Corallococcus</taxon>
    </lineage>
</organism>
<feature type="compositionally biased region" description="Low complexity" evidence="1">
    <location>
        <begin position="130"/>
        <end position="140"/>
    </location>
</feature>
<dbReference type="EMBL" id="JAAAPK010000010">
    <property type="protein sequence ID" value="NBC44410.1"/>
    <property type="molecule type" value="Genomic_DNA"/>
</dbReference>
<feature type="region of interest" description="Disordered" evidence="1">
    <location>
        <begin position="105"/>
        <end position="140"/>
    </location>
</feature>
<comment type="caution">
    <text evidence="2">The sequence shown here is derived from an EMBL/GenBank/DDBJ whole genome shotgun (WGS) entry which is preliminary data.</text>
</comment>
<gene>
    <name evidence="2" type="ORF">GTZ93_31860</name>
</gene>
<dbReference type="RefSeq" id="WP_120576500.1">
    <property type="nucleotide sequence ID" value="NZ_CBCSLE010000001.1"/>
</dbReference>
<evidence type="ECO:0000313" key="3">
    <source>
        <dbReference type="Proteomes" id="UP000537825"/>
    </source>
</evidence>
<keyword evidence="3" id="KW-1185">Reference proteome</keyword>
<evidence type="ECO:0000313" key="2">
    <source>
        <dbReference type="EMBL" id="NBC44410.1"/>
    </source>
</evidence>
<sequence length="140" mass="15437">MAKPNPTPDHAQVLIHDLILAVQSSLDIAEETARKHYSFSVAELEVSASFEFEMTEQDSDIPEDKPQPKRWFSLFGGGTKKEHTRLHDLNEKDSSKLTVRMLFRPGGKHLAGGTVESSDGSASTEEEATTEPASTPSKRK</sequence>
<proteinExistence type="predicted"/>
<accession>A0A7X4YFQ2</accession>
<evidence type="ECO:0000256" key="1">
    <source>
        <dbReference type="SAM" id="MobiDB-lite"/>
    </source>
</evidence>
<dbReference type="AlphaFoldDB" id="A0A7X4YFQ2"/>
<reference evidence="2 3" key="1">
    <citation type="submission" date="2020-01" db="EMBL/GenBank/DDBJ databases">
        <title>The draft genome sequence of Corallococcus exiguus DSM 14696.</title>
        <authorList>
            <person name="Zhang X."/>
            <person name="Zhu H."/>
        </authorList>
    </citation>
    <scope>NUCLEOTIDE SEQUENCE [LARGE SCALE GENOMIC DNA]</scope>
    <source>
        <strain evidence="2 3">DSM 14696</strain>
    </source>
</reference>
<name>A0A7X4YFQ2_9BACT</name>
<protein>
    <submittedName>
        <fullName evidence="2">Uncharacterized protein</fullName>
    </submittedName>
</protein>